<dbReference type="InterPro" id="IPR025991">
    <property type="entry name" value="Chemoreceptor_zinc-bind_dom"/>
</dbReference>
<dbReference type="InterPro" id="IPR004089">
    <property type="entry name" value="MCPsignal_dom"/>
</dbReference>
<gene>
    <name evidence="6" type="ORF">Ga0061065_11210</name>
</gene>
<dbReference type="AlphaFoldDB" id="A0A0K6IR85"/>
<proteinExistence type="predicted"/>
<feature type="domain" description="Methyl-accepting transducer" evidence="5">
    <location>
        <begin position="65"/>
        <end position="271"/>
    </location>
</feature>
<accession>A0A0K6IR85</accession>
<dbReference type="GO" id="GO:0007165">
    <property type="term" value="P:signal transduction"/>
    <property type="evidence" value="ECO:0007669"/>
    <property type="project" value="UniProtKB-KW"/>
</dbReference>
<protein>
    <submittedName>
        <fullName evidence="6">Methyl-accepting chemotaxis protein (MCP) signalling domain/Chemoreceptor zinc-binding domain</fullName>
    </submittedName>
</protein>
<dbReference type="GO" id="GO:0016020">
    <property type="term" value="C:membrane"/>
    <property type="evidence" value="ECO:0007669"/>
    <property type="project" value="UniProtKB-SubCell"/>
</dbReference>
<dbReference type="Gene3D" id="1.20.120.30">
    <property type="entry name" value="Aspartate receptor, ligand-binding domain"/>
    <property type="match status" value="1"/>
</dbReference>
<evidence type="ECO:0000313" key="6">
    <source>
        <dbReference type="EMBL" id="CUB05593.1"/>
    </source>
</evidence>
<evidence type="ECO:0000256" key="2">
    <source>
        <dbReference type="ARBA" id="ARBA00023224"/>
    </source>
</evidence>
<dbReference type="EMBL" id="CYHG01000012">
    <property type="protein sequence ID" value="CUB05593.1"/>
    <property type="molecule type" value="Genomic_DNA"/>
</dbReference>
<dbReference type="Proteomes" id="UP000182769">
    <property type="component" value="Unassembled WGS sequence"/>
</dbReference>
<keyword evidence="7" id="KW-1185">Reference proteome</keyword>
<dbReference type="Gene3D" id="6.10.250.3200">
    <property type="match status" value="1"/>
</dbReference>
<organism evidence="6 7">
    <name type="scientific">Marinomonas fungiae</name>
    <dbReference type="NCBI Taxonomy" id="1137284"/>
    <lineage>
        <taxon>Bacteria</taxon>
        <taxon>Pseudomonadati</taxon>
        <taxon>Pseudomonadota</taxon>
        <taxon>Gammaproteobacteria</taxon>
        <taxon>Oceanospirillales</taxon>
        <taxon>Oceanospirillaceae</taxon>
        <taxon>Marinomonas</taxon>
    </lineage>
</organism>
<keyword evidence="2 3" id="KW-0807">Transducer</keyword>
<dbReference type="PANTHER" id="PTHR32089">
    <property type="entry name" value="METHYL-ACCEPTING CHEMOTAXIS PROTEIN MCPB"/>
    <property type="match status" value="1"/>
</dbReference>
<dbReference type="STRING" id="1137284.GCA_001418205_03069"/>
<dbReference type="GO" id="GO:0006935">
    <property type="term" value="P:chemotaxis"/>
    <property type="evidence" value="ECO:0007669"/>
    <property type="project" value="UniProtKB-ARBA"/>
</dbReference>
<dbReference type="Pfam" id="PF00015">
    <property type="entry name" value="MCPsignal"/>
    <property type="match status" value="1"/>
</dbReference>
<sequence length="360" mass="39983">MFFSSHKNRISELEQQIQQEREHHQQRVAILESQLAEARADAKQTQNDDSCTELLSYQLRGGDMLNSIRHGLADSAETLINEHQQLKEVDSLFSDTRSALQRLNQRAVLINEQASSSMEAAQILDNTASGISKLVFSIQEISDQTNLLALNAAIEAARAGEAGRGFAVVADEVRNLASKTHSASEQVEELVRKVLDQTHSIKQMVDKNQSSAEDVATSASQIDSIVGSVIETSQKMQAAINLAATQSFLDTVKLDHAVWKNEVYRRIDKRDFHSEVNAHTECRLGKWYYQGYGSTHYQNSRNFKAIEAPHKAVHESGRAAVKAAQAANKTEMLSYLDKMETASLQVVVSIESLLEEIKSS</sequence>
<evidence type="ECO:0000256" key="3">
    <source>
        <dbReference type="PROSITE-ProRule" id="PRU00284"/>
    </source>
</evidence>
<reference evidence="7" key="1">
    <citation type="submission" date="2015-08" db="EMBL/GenBank/DDBJ databases">
        <authorList>
            <person name="Varghese N."/>
        </authorList>
    </citation>
    <scope>NUCLEOTIDE SEQUENCE [LARGE SCALE GENOMIC DNA]</scope>
    <source>
        <strain evidence="7">JCM 18476</strain>
    </source>
</reference>
<dbReference type="PANTHER" id="PTHR32089:SF70">
    <property type="entry name" value="ENERGY TAXIS MODULATING METHYL ACCEPTING SENSORY TRANSDUCER"/>
    <property type="match status" value="1"/>
</dbReference>
<name>A0A0K6IR85_9GAMM</name>
<evidence type="ECO:0000256" key="1">
    <source>
        <dbReference type="ARBA" id="ARBA00004370"/>
    </source>
</evidence>
<comment type="subcellular location">
    <subcellularLocation>
        <location evidence="1">Membrane</location>
    </subcellularLocation>
</comment>
<dbReference type="SMART" id="SM00283">
    <property type="entry name" value="MA"/>
    <property type="match status" value="1"/>
</dbReference>
<keyword evidence="6" id="KW-0675">Receptor</keyword>
<feature type="coiled-coil region" evidence="4">
    <location>
        <begin position="3"/>
        <end position="48"/>
    </location>
</feature>
<evidence type="ECO:0000256" key="4">
    <source>
        <dbReference type="SAM" id="Coils"/>
    </source>
</evidence>
<evidence type="ECO:0000259" key="5">
    <source>
        <dbReference type="PROSITE" id="PS50111"/>
    </source>
</evidence>
<keyword evidence="4" id="KW-0175">Coiled coil</keyword>
<dbReference type="OrthoDB" id="9808588at2"/>
<evidence type="ECO:0000313" key="7">
    <source>
        <dbReference type="Proteomes" id="UP000182769"/>
    </source>
</evidence>
<dbReference type="Pfam" id="PF13682">
    <property type="entry name" value="CZB"/>
    <property type="match status" value="1"/>
</dbReference>
<dbReference type="PROSITE" id="PS50111">
    <property type="entry name" value="CHEMOTAXIS_TRANSDUC_2"/>
    <property type="match status" value="1"/>
</dbReference>
<dbReference type="SUPFAM" id="SSF58104">
    <property type="entry name" value="Methyl-accepting chemotaxis protein (MCP) signaling domain"/>
    <property type="match status" value="1"/>
</dbReference>